<keyword evidence="2" id="KW-1185">Reference proteome</keyword>
<dbReference type="EMBL" id="CP036290">
    <property type="protein sequence ID" value="QDU86550.1"/>
    <property type="molecule type" value="Genomic_DNA"/>
</dbReference>
<reference evidence="1 2" key="1">
    <citation type="submission" date="2019-02" db="EMBL/GenBank/DDBJ databases">
        <title>Deep-cultivation of Planctomycetes and their phenomic and genomic characterization uncovers novel biology.</title>
        <authorList>
            <person name="Wiegand S."/>
            <person name="Jogler M."/>
            <person name="Boedeker C."/>
            <person name="Pinto D."/>
            <person name="Vollmers J."/>
            <person name="Rivas-Marin E."/>
            <person name="Kohn T."/>
            <person name="Peeters S.H."/>
            <person name="Heuer A."/>
            <person name="Rast P."/>
            <person name="Oberbeckmann S."/>
            <person name="Bunk B."/>
            <person name="Jeske O."/>
            <person name="Meyerdierks A."/>
            <person name="Storesund J.E."/>
            <person name="Kallscheuer N."/>
            <person name="Luecker S."/>
            <person name="Lage O.M."/>
            <person name="Pohl T."/>
            <person name="Merkel B.J."/>
            <person name="Hornburger P."/>
            <person name="Mueller R.-W."/>
            <person name="Bruemmer F."/>
            <person name="Labrenz M."/>
            <person name="Spormann A.M."/>
            <person name="Op den Camp H."/>
            <person name="Overmann J."/>
            <person name="Amann R."/>
            <person name="Jetten M.S.M."/>
            <person name="Mascher T."/>
            <person name="Medema M.H."/>
            <person name="Devos D.P."/>
            <person name="Kaster A.-K."/>
            <person name="Ovreas L."/>
            <person name="Rohde M."/>
            <person name="Galperin M.Y."/>
            <person name="Jogler C."/>
        </authorList>
    </citation>
    <scope>NUCLEOTIDE SEQUENCE [LARGE SCALE GENOMIC DNA]</scope>
    <source>
        <strain evidence="1 2">Pla163</strain>
    </source>
</reference>
<protein>
    <recommendedName>
        <fullName evidence="3">FlgN protein</fullName>
    </recommendedName>
</protein>
<accession>A0A518D503</accession>
<dbReference type="Gene3D" id="1.20.58.300">
    <property type="entry name" value="FlgN-like"/>
    <property type="match status" value="1"/>
</dbReference>
<sequence>MNPRSLLPRLEAWAQEELGVQQRLEAALIAHEQQLGSGSPEDVEASLRGLQGLDARGAARRRELDRTLRELAAAWGLAAGTLTLGSVAERFGPDGEGLGRLRVQLRAACEAVQARSRRVALVARQQREIVRLALDTVLGPQGLDGERGVLVDSRG</sequence>
<dbReference type="Proteomes" id="UP000319342">
    <property type="component" value="Chromosome"/>
</dbReference>
<proteinExistence type="predicted"/>
<gene>
    <name evidence="1" type="ORF">Pla163_37010</name>
</gene>
<evidence type="ECO:0008006" key="3">
    <source>
        <dbReference type="Google" id="ProtNLM"/>
    </source>
</evidence>
<evidence type="ECO:0000313" key="1">
    <source>
        <dbReference type="EMBL" id="QDU86550.1"/>
    </source>
</evidence>
<name>A0A518D503_9BACT</name>
<evidence type="ECO:0000313" key="2">
    <source>
        <dbReference type="Proteomes" id="UP000319342"/>
    </source>
</evidence>
<organism evidence="1 2">
    <name type="scientific">Rohdeia mirabilis</name>
    <dbReference type="NCBI Taxonomy" id="2528008"/>
    <lineage>
        <taxon>Bacteria</taxon>
        <taxon>Pseudomonadati</taxon>
        <taxon>Planctomycetota</taxon>
        <taxon>Planctomycetia</taxon>
        <taxon>Planctomycetia incertae sedis</taxon>
        <taxon>Rohdeia</taxon>
    </lineage>
</organism>
<dbReference type="AlphaFoldDB" id="A0A518D503"/>
<dbReference type="RefSeq" id="WP_145192000.1">
    <property type="nucleotide sequence ID" value="NZ_CP036290.1"/>
</dbReference>